<gene>
    <name evidence="1" type="ORF">K402DRAFT_426182</name>
</gene>
<dbReference type="EMBL" id="ML977137">
    <property type="protein sequence ID" value="KAF1992186.1"/>
    <property type="molecule type" value="Genomic_DNA"/>
</dbReference>
<name>A0A6G1HG28_9PEZI</name>
<evidence type="ECO:0000313" key="2">
    <source>
        <dbReference type="Proteomes" id="UP000800041"/>
    </source>
</evidence>
<organism evidence="1 2">
    <name type="scientific">Aulographum hederae CBS 113979</name>
    <dbReference type="NCBI Taxonomy" id="1176131"/>
    <lineage>
        <taxon>Eukaryota</taxon>
        <taxon>Fungi</taxon>
        <taxon>Dikarya</taxon>
        <taxon>Ascomycota</taxon>
        <taxon>Pezizomycotina</taxon>
        <taxon>Dothideomycetes</taxon>
        <taxon>Pleosporomycetidae</taxon>
        <taxon>Aulographales</taxon>
        <taxon>Aulographaceae</taxon>
    </lineage>
</organism>
<dbReference type="AlphaFoldDB" id="A0A6G1HG28"/>
<proteinExistence type="predicted"/>
<dbReference type="Proteomes" id="UP000800041">
    <property type="component" value="Unassembled WGS sequence"/>
</dbReference>
<keyword evidence="2" id="KW-1185">Reference proteome</keyword>
<evidence type="ECO:0000313" key="1">
    <source>
        <dbReference type="EMBL" id="KAF1992186.1"/>
    </source>
</evidence>
<reference evidence="1" key="1">
    <citation type="journal article" date="2020" name="Stud. Mycol.">
        <title>101 Dothideomycetes genomes: a test case for predicting lifestyles and emergence of pathogens.</title>
        <authorList>
            <person name="Haridas S."/>
            <person name="Albert R."/>
            <person name="Binder M."/>
            <person name="Bloem J."/>
            <person name="Labutti K."/>
            <person name="Salamov A."/>
            <person name="Andreopoulos B."/>
            <person name="Baker S."/>
            <person name="Barry K."/>
            <person name="Bills G."/>
            <person name="Bluhm B."/>
            <person name="Cannon C."/>
            <person name="Castanera R."/>
            <person name="Culley D."/>
            <person name="Daum C."/>
            <person name="Ezra D."/>
            <person name="Gonzalez J."/>
            <person name="Henrissat B."/>
            <person name="Kuo A."/>
            <person name="Liang C."/>
            <person name="Lipzen A."/>
            <person name="Lutzoni F."/>
            <person name="Magnuson J."/>
            <person name="Mondo S."/>
            <person name="Nolan M."/>
            <person name="Ohm R."/>
            <person name="Pangilinan J."/>
            <person name="Park H.-J."/>
            <person name="Ramirez L."/>
            <person name="Alfaro M."/>
            <person name="Sun H."/>
            <person name="Tritt A."/>
            <person name="Yoshinaga Y."/>
            <person name="Zwiers L.-H."/>
            <person name="Turgeon B."/>
            <person name="Goodwin S."/>
            <person name="Spatafora J."/>
            <person name="Crous P."/>
            <person name="Grigoriev I."/>
        </authorList>
    </citation>
    <scope>NUCLEOTIDE SEQUENCE</scope>
    <source>
        <strain evidence="1">CBS 113979</strain>
    </source>
</reference>
<accession>A0A6G1HG28</accession>
<sequence>MDKETSRDLYRGSRFSGQTAPLNAGRLGPTMAWSSCSAVFQRLPHDYLLLGAVFAAIRPVVPDVVRQAGSEWWYMFRGNGANPPSALIKGLKKQRALHHIQELASRVKSRGRRWQQRGRTTKSPSCLAAIPSPERATSNKPRCDVVSTEWGGGEVKLQGPRGDDGRWRIGTGQRAADHAAPRRDLKVDRAQTVILIS</sequence>
<protein>
    <submittedName>
        <fullName evidence="1">Uncharacterized protein</fullName>
    </submittedName>
</protein>